<reference evidence="2 3" key="1">
    <citation type="submission" date="2016-05" db="EMBL/GenBank/DDBJ databases">
        <title>Genome sequencing reveals origins of a unique bacterial endosymbiosis in the earliest lineages of terrestrial Fungi.</title>
        <authorList>
            <consortium name="DOE Joint Genome Institute"/>
            <person name="Uehling J."/>
            <person name="Gryganskyi A."/>
            <person name="Hameed K."/>
            <person name="Tschaplinski T."/>
            <person name="Misztal P."/>
            <person name="Wu S."/>
            <person name="Desiro A."/>
            <person name="Vande Pol N."/>
            <person name="Du Z.-Y."/>
            <person name="Zienkiewicz A."/>
            <person name="Zienkiewicz K."/>
            <person name="Morin E."/>
            <person name="Tisserant E."/>
            <person name="Splivallo R."/>
            <person name="Hainaut M."/>
            <person name="Henrissat B."/>
            <person name="Ohm R."/>
            <person name="Kuo A."/>
            <person name="Yan J."/>
            <person name="Lipzen A."/>
            <person name="Nolan M."/>
            <person name="Labutti K."/>
            <person name="Barry K."/>
            <person name="Goldstein A."/>
            <person name="Labbe J."/>
            <person name="Schadt C."/>
            <person name="Tuskan G."/>
            <person name="Grigoriev I."/>
            <person name="Martin F."/>
            <person name="Vilgalys R."/>
            <person name="Bonito G."/>
        </authorList>
    </citation>
    <scope>NUCLEOTIDE SEQUENCE [LARGE SCALE GENOMIC DNA]</scope>
    <source>
        <strain evidence="2 3">AG-77</strain>
    </source>
</reference>
<feature type="region of interest" description="Disordered" evidence="1">
    <location>
        <begin position="567"/>
        <end position="587"/>
    </location>
</feature>
<name>A0A197KD32_9FUNG</name>
<feature type="compositionally biased region" description="Basic residues" evidence="1">
    <location>
        <begin position="623"/>
        <end position="653"/>
    </location>
</feature>
<keyword evidence="3" id="KW-1185">Reference proteome</keyword>
<feature type="compositionally biased region" description="Low complexity" evidence="1">
    <location>
        <begin position="139"/>
        <end position="157"/>
    </location>
</feature>
<feature type="compositionally biased region" description="Low complexity" evidence="1">
    <location>
        <begin position="14"/>
        <end position="24"/>
    </location>
</feature>
<feature type="compositionally biased region" description="Polar residues" evidence="1">
    <location>
        <begin position="301"/>
        <end position="312"/>
    </location>
</feature>
<feature type="compositionally biased region" description="Low complexity" evidence="1">
    <location>
        <begin position="323"/>
        <end position="348"/>
    </location>
</feature>
<accession>A0A197KD32</accession>
<dbReference type="OrthoDB" id="2447952at2759"/>
<feature type="compositionally biased region" description="Basic and acidic residues" evidence="1">
    <location>
        <begin position="662"/>
        <end position="671"/>
    </location>
</feature>
<feature type="region of interest" description="Disordered" evidence="1">
    <location>
        <begin position="1"/>
        <end position="443"/>
    </location>
</feature>
<feature type="compositionally biased region" description="Basic residues" evidence="1">
    <location>
        <begin position="355"/>
        <end position="396"/>
    </location>
</feature>
<feature type="compositionally biased region" description="Basic residues" evidence="1">
    <location>
        <begin position="129"/>
        <end position="138"/>
    </location>
</feature>
<feature type="compositionally biased region" description="Low complexity" evidence="1">
    <location>
        <begin position="206"/>
        <end position="234"/>
    </location>
</feature>
<proteinExistence type="predicted"/>
<gene>
    <name evidence="2" type="ORF">K457DRAFT_121074</name>
</gene>
<evidence type="ECO:0000313" key="3">
    <source>
        <dbReference type="Proteomes" id="UP000078512"/>
    </source>
</evidence>
<feature type="compositionally biased region" description="Basic and acidic residues" evidence="1">
    <location>
        <begin position="416"/>
        <end position="431"/>
    </location>
</feature>
<feature type="compositionally biased region" description="Polar residues" evidence="1">
    <location>
        <begin position="255"/>
        <end position="272"/>
    </location>
</feature>
<protein>
    <submittedName>
        <fullName evidence="2">Uncharacterized protein</fullName>
    </submittedName>
</protein>
<dbReference type="Proteomes" id="UP000078512">
    <property type="component" value="Unassembled WGS sequence"/>
</dbReference>
<feature type="region of interest" description="Disordered" evidence="1">
    <location>
        <begin position="623"/>
        <end position="690"/>
    </location>
</feature>
<evidence type="ECO:0000256" key="1">
    <source>
        <dbReference type="SAM" id="MobiDB-lite"/>
    </source>
</evidence>
<feature type="compositionally biased region" description="Low complexity" evidence="1">
    <location>
        <begin position="38"/>
        <end position="47"/>
    </location>
</feature>
<dbReference type="AlphaFoldDB" id="A0A197KD32"/>
<feature type="compositionally biased region" description="Low complexity" evidence="1">
    <location>
        <begin position="90"/>
        <end position="128"/>
    </location>
</feature>
<dbReference type="EMBL" id="KV442015">
    <property type="protein sequence ID" value="OAQ35078.1"/>
    <property type="molecule type" value="Genomic_DNA"/>
</dbReference>
<evidence type="ECO:0000313" key="2">
    <source>
        <dbReference type="EMBL" id="OAQ35078.1"/>
    </source>
</evidence>
<feature type="compositionally biased region" description="Polar residues" evidence="1">
    <location>
        <begin position="1"/>
        <end position="13"/>
    </location>
</feature>
<organism evidence="2 3">
    <name type="scientific">Linnemannia elongata AG-77</name>
    <dbReference type="NCBI Taxonomy" id="1314771"/>
    <lineage>
        <taxon>Eukaryota</taxon>
        <taxon>Fungi</taxon>
        <taxon>Fungi incertae sedis</taxon>
        <taxon>Mucoromycota</taxon>
        <taxon>Mortierellomycotina</taxon>
        <taxon>Mortierellomycetes</taxon>
        <taxon>Mortierellales</taxon>
        <taxon>Mortierellaceae</taxon>
        <taxon>Linnemannia</taxon>
    </lineage>
</organism>
<sequence>MSSYKRQFLIQSYQQQQQQQQQAQEDTPWLRYPDPQKSSSNGHSRSSLLPATPHNKHTSSNNNTHASRSETSPANRLHHKRSSSKLIGTSQSSSHHTHSNNSSNASLPMSLASNSSSDSLAHNNNHHQYQSHHHHHQQHQQQPHPFTPPSNNNNNKPRSLSEELSFATQGGNSNNSSSADDSIHRSSNTNIRHPYPSPITPSDLLSIPNPSASPSSASSSSASSASSNTSLASPFPLQRARVDSATGQKLRPSPLSINTNLSNPSLDTSAFLQQKHHQSPSSVSRGSTVVADGGGLGSPCANLNMSTSSSGLGTPPLPRLTRSSTHSSSSSSSSVSSCSNTSSPSSSTAPCSALCHHHSSSTSKGHGHGHSHHHHHNGQRRHSHRSSCHLHKHQPREHHPSCHLHGSPSLHHRHDSKLDRAPPKGVLRFEDPPTTPGREGIDHDMNVSSSSLIDEAVVAALPEPTLLHLDEMPMAIEKAPASTAVTIVGSTPTYGMGAYKAQRDQEEMAAESSLGLYSAAEPPKKRQRSAAAYLFGAAFETVIFTSAVALSAYQLLTGKGRQQGLQDASVGAEGETVPSAEGSDAISSVDQSLMPIESAPVNIPTRTPRHQSSSPHAHLLGKSLHHHHHHGRHHHSSNHRSRHPKSGSSKKHGLSASLPHSNPHEPDHPFYERAMVPPKRPNTGTEDNDEQFLRMEAQLSTLIAEGKRALSSRIQDHQ</sequence>